<feature type="domain" description="Coenzyme PQQ synthesis protein F N-terminal lobe" evidence="8">
    <location>
        <begin position="257"/>
        <end position="370"/>
    </location>
</feature>
<evidence type="ECO:0000256" key="5">
    <source>
        <dbReference type="ARBA" id="ARBA00022833"/>
    </source>
</evidence>
<dbReference type="NCBIfam" id="TIGR02110">
    <property type="entry name" value="PQQ_syn_pqqF"/>
    <property type="match status" value="1"/>
</dbReference>
<evidence type="ECO:0000256" key="6">
    <source>
        <dbReference type="ARBA" id="ARBA00023049"/>
    </source>
</evidence>
<dbReference type="GO" id="GO:0018189">
    <property type="term" value="P:pyrroloquinoline quinone biosynthetic process"/>
    <property type="evidence" value="ECO:0007669"/>
    <property type="project" value="InterPro"/>
</dbReference>
<dbReference type="Pfam" id="PF22454">
    <property type="entry name" value="PQQ_syn_pqqF_N_2"/>
    <property type="match status" value="1"/>
</dbReference>
<dbReference type="GO" id="GO:0008270">
    <property type="term" value="F:zinc ion binding"/>
    <property type="evidence" value="ECO:0007669"/>
    <property type="project" value="InterPro"/>
</dbReference>
<feature type="domain" description="Peptidase M16 N-terminal" evidence="7">
    <location>
        <begin position="16"/>
        <end position="136"/>
    </location>
</feature>
<dbReference type="InterPro" id="IPR054740">
    <property type="entry name" value="PqqF_N_2"/>
</dbReference>
<sequence length="765" mass="82697">MDADRLTLANGLRCHLIHQPQAREAAALLKVDAGSLQEPDRWPGLAHLLEHLLFADSADFRGEERLMPWAQRRGGQVNASTRLGESAFFFQAGAGDLPVGLARLVDMLAAPLLLPEAITQEIAVIDAEYRLLQTHADTLCEAALFDLLPDPPSLGRFRVGSGRSFGDNVTETAAALRAFHRRYYGAANAALWLQGPQPLAELARLAETYGSLLPAGEARPGGVIAPAQQARSRLLRLPGDARFWLTFRLSGGGESLSAAVAQLSRFWNDDAPGGLLAQLREEGLCDSLDVELPWREAQGGWLAIVFRAAALDDARAARIERLFYQHLAAVMDAGAAQREHYWRLAQAEFGYLSPLEQLRARALGAAPGEGADLSGLILQIRRAGPLRLLTGPALREVQIKETQGFRLAAADWRQAPSADAAPVAFSFYPRRGAAAPPPSDGAPFPLLGFTSGEPSPTLLLRPAFFQPLPDGEAQVLHRRLRPLLALLRHAGGRGEWRQQQGVWQLALNLPDDSSSAIGTVAQIAQALAGPVEPAPPGGGESIALRRLIAALPQQLMAGRENRRWLAAWDGADDAQRQALAVALGALAPPEDAQAPALGAGVSGIACPGEDDALVIFIPLPDADDSALAALRALGHLYAPRFFQRLRVELRLGYAVSARALRVADVDGILLAVQSPDTGWRTLLRRGKDFLREVTFSADALEEARRALRAEAVFPAEEALRRRWGLPEVSEAAIAGITLAQIEALHRRLCRRRRSWRVLITAKEAE</sequence>
<reference evidence="10 11" key="1">
    <citation type="submission" date="2015-05" db="EMBL/GenBank/DDBJ databases">
        <title>Genome sequences of Pluralibacter gergoviae.</title>
        <authorList>
            <person name="Greninger A.L."/>
            <person name="Miller S."/>
        </authorList>
    </citation>
    <scope>NUCLEOTIDE SEQUENCE [LARGE SCALE GENOMIC DNA]</scope>
    <source>
        <strain evidence="10 11">JS81F13</strain>
    </source>
</reference>
<evidence type="ECO:0000259" key="9">
    <source>
        <dbReference type="Pfam" id="PF22456"/>
    </source>
</evidence>
<dbReference type="SUPFAM" id="SSF63411">
    <property type="entry name" value="LuxS/MPP-like metallohydrolase"/>
    <property type="match status" value="2"/>
</dbReference>
<evidence type="ECO:0000259" key="7">
    <source>
        <dbReference type="Pfam" id="PF00675"/>
    </source>
</evidence>
<dbReference type="InterPro" id="IPR011844">
    <property type="entry name" value="PQQ_synth_PqqF"/>
</dbReference>
<evidence type="ECO:0000259" key="8">
    <source>
        <dbReference type="Pfam" id="PF22454"/>
    </source>
</evidence>
<evidence type="ECO:0000256" key="1">
    <source>
        <dbReference type="ARBA" id="ARBA00007261"/>
    </source>
</evidence>
<dbReference type="InterPro" id="IPR011765">
    <property type="entry name" value="Pept_M16_N"/>
</dbReference>
<name>A0A0J5Q1F4_PLUGE</name>
<dbReference type="Pfam" id="PF00675">
    <property type="entry name" value="Peptidase_M16"/>
    <property type="match status" value="1"/>
</dbReference>
<dbReference type="InterPro" id="IPR054734">
    <property type="entry name" value="PqqF-like_C_4"/>
</dbReference>
<dbReference type="InterPro" id="IPR011249">
    <property type="entry name" value="Metalloenz_LuxS/M16"/>
</dbReference>
<evidence type="ECO:0000256" key="3">
    <source>
        <dbReference type="ARBA" id="ARBA00022723"/>
    </source>
</evidence>
<comment type="similarity">
    <text evidence="1">Belongs to the peptidase M16 family.</text>
</comment>
<keyword evidence="4" id="KW-0378">Hydrolase</keyword>
<evidence type="ECO:0000256" key="2">
    <source>
        <dbReference type="ARBA" id="ARBA00022670"/>
    </source>
</evidence>
<keyword evidence="5" id="KW-0862">Zinc</keyword>
<gene>
    <name evidence="10" type="ORF">ABW06_02895</name>
</gene>
<dbReference type="InterPro" id="IPR050626">
    <property type="entry name" value="Peptidase_M16"/>
</dbReference>
<dbReference type="AlphaFoldDB" id="A0A0J5Q1F4"/>
<feature type="domain" description="Coenzyme PQQ synthesis protein F-like C-terminal lobe" evidence="9">
    <location>
        <begin position="633"/>
        <end position="705"/>
    </location>
</feature>
<protein>
    <recommendedName>
        <fullName evidence="12">Coenzyme PQQ synthesis protein F</fullName>
    </recommendedName>
</protein>
<dbReference type="STRING" id="61647.LG71_17740"/>
<dbReference type="GO" id="GO:0004222">
    <property type="term" value="F:metalloendopeptidase activity"/>
    <property type="evidence" value="ECO:0007669"/>
    <property type="project" value="InterPro"/>
</dbReference>
<evidence type="ECO:0008006" key="12">
    <source>
        <dbReference type="Google" id="ProtNLM"/>
    </source>
</evidence>
<dbReference type="EMBL" id="LDZF01000003">
    <property type="protein sequence ID" value="KMK15850.1"/>
    <property type="molecule type" value="Genomic_DNA"/>
</dbReference>
<dbReference type="Pfam" id="PF22456">
    <property type="entry name" value="PqqF-like_C_4"/>
    <property type="match status" value="1"/>
</dbReference>
<evidence type="ECO:0000313" key="11">
    <source>
        <dbReference type="Proteomes" id="UP000036196"/>
    </source>
</evidence>
<evidence type="ECO:0000313" key="10">
    <source>
        <dbReference type="EMBL" id="KMK15850.1"/>
    </source>
</evidence>
<evidence type="ECO:0000256" key="4">
    <source>
        <dbReference type="ARBA" id="ARBA00022801"/>
    </source>
</evidence>
<dbReference type="PANTHER" id="PTHR43690">
    <property type="entry name" value="NARDILYSIN"/>
    <property type="match status" value="1"/>
</dbReference>
<dbReference type="Proteomes" id="UP000036196">
    <property type="component" value="Unassembled WGS sequence"/>
</dbReference>
<dbReference type="Gene3D" id="3.30.830.10">
    <property type="entry name" value="Metalloenzyme, LuxS/M16 peptidase-like"/>
    <property type="match status" value="2"/>
</dbReference>
<proteinExistence type="inferred from homology"/>
<dbReference type="PATRIC" id="fig|61647.15.peg.2891"/>
<keyword evidence="6" id="KW-0482">Metalloprotease</keyword>
<keyword evidence="3" id="KW-0479">Metal-binding</keyword>
<dbReference type="eggNOG" id="COG1025">
    <property type="taxonomic scope" value="Bacteria"/>
</dbReference>
<accession>A0A0J5Q1F4</accession>
<keyword evidence="2" id="KW-0645">Protease</keyword>
<organism evidence="10 11">
    <name type="scientific">Pluralibacter gergoviae</name>
    <name type="common">Enterobacter gergoviae</name>
    <dbReference type="NCBI Taxonomy" id="61647"/>
    <lineage>
        <taxon>Bacteria</taxon>
        <taxon>Pseudomonadati</taxon>
        <taxon>Pseudomonadota</taxon>
        <taxon>Gammaproteobacteria</taxon>
        <taxon>Enterobacterales</taxon>
        <taxon>Enterobacteriaceae</taxon>
        <taxon>Pluralibacter</taxon>
    </lineage>
</organism>
<comment type="caution">
    <text evidence="10">The sequence shown here is derived from an EMBL/GenBank/DDBJ whole genome shotgun (WGS) entry which is preliminary data.</text>
</comment>
<dbReference type="PANTHER" id="PTHR43690:SF18">
    <property type="entry name" value="INSULIN-DEGRADING ENZYME-RELATED"/>
    <property type="match status" value="1"/>
</dbReference>
<keyword evidence="11" id="KW-1185">Reference proteome</keyword>
<dbReference type="GO" id="GO:0006508">
    <property type="term" value="P:proteolysis"/>
    <property type="evidence" value="ECO:0007669"/>
    <property type="project" value="UniProtKB-KW"/>
</dbReference>